<reference evidence="2 3" key="1">
    <citation type="submission" date="2019-03" db="EMBL/GenBank/DDBJ databases">
        <title>Genomic Encyclopedia of Type Strains, Phase IV (KMG-IV): sequencing the most valuable type-strain genomes for metagenomic binning, comparative biology and taxonomic classification.</title>
        <authorList>
            <person name="Goeker M."/>
        </authorList>
    </citation>
    <scope>NUCLEOTIDE SEQUENCE [LARGE SCALE GENOMIC DNA]</scope>
    <source>
        <strain evidence="2 3">DSM 17974</strain>
    </source>
</reference>
<dbReference type="EMBL" id="SORF01000003">
    <property type="protein sequence ID" value="TDY50161.1"/>
    <property type="molecule type" value="Genomic_DNA"/>
</dbReference>
<keyword evidence="3" id="KW-1185">Reference proteome</keyword>
<sequence length="93" mass="11033">MKFVYWVIAGIIIIGGCWWLFNWLRRSDKPSDDYFTLLEKLQTHPDDDALRQQIYAVGRKFYKNRMSGIDDAIKMDVELALRGELQMPVDDKY</sequence>
<dbReference type="OrthoDB" id="2376270at2"/>
<evidence type="ECO:0000313" key="3">
    <source>
        <dbReference type="Proteomes" id="UP000294581"/>
    </source>
</evidence>
<keyword evidence="1" id="KW-1133">Transmembrane helix</keyword>
<feature type="transmembrane region" description="Helical" evidence="1">
    <location>
        <begin position="6"/>
        <end position="24"/>
    </location>
</feature>
<evidence type="ECO:0000256" key="1">
    <source>
        <dbReference type="SAM" id="Phobius"/>
    </source>
</evidence>
<dbReference type="Proteomes" id="UP000294581">
    <property type="component" value="Unassembled WGS sequence"/>
</dbReference>
<evidence type="ECO:0000313" key="2">
    <source>
        <dbReference type="EMBL" id="TDY50161.1"/>
    </source>
</evidence>
<dbReference type="PROSITE" id="PS51257">
    <property type="entry name" value="PROKAR_LIPOPROTEIN"/>
    <property type="match status" value="1"/>
</dbReference>
<name>A0A4V3HET2_9BACL</name>
<proteinExistence type="predicted"/>
<dbReference type="RefSeq" id="WP_134158872.1">
    <property type="nucleotide sequence ID" value="NZ_BSUS01000001.1"/>
</dbReference>
<gene>
    <name evidence="2" type="ORF">C7445_103207</name>
</gene>
<keyword evidence="1" id="KW-0812">Transmembrane</keyword>
<organism evidence="2 3">
    <name type="scientific">Alicyclobacillus sacchari</name>
    <dbReference type="NCBI Taxonomy" id="392010"/>
    <lineage>
        <taxon>Bacteria</taxon>
        <taxon>Bacillati</taxon>
        <taxon>Bacillota</taxon>
        <taxon>Bacilli</taxon>
        <taxon>Bacillales</taxon>
        <taxon>Alicyclobacillaceae</taxon>
        <taxon>Alicyclobacillus</taxon>
    </lineage>
</organism>
<dbReference type="AlphaFoldDB" id="A0A4V3HET2"/>
<comment type="caution">
    <text evidence="2">The sequence shown here is derived from an EMBL/GenBank/DDBJ whole genome shotgun (WGS) entry which is preliminary data.</text>
</comment>
<accession>A0A4V3HET2</accession>
<keyword evidence="1" id="KW-0472">Membrane</keyword>
<protein>
    <submittedName>
        <fullName evidence="2">Uncharacterized protein</fullName>
    </submittedName>
</protein>